<dbReference type="Pfam" id="PF02823">
    <property type="entry name" value="ATP-synt_DE_N"/>
    <property type="match status" value="1"/>
</dbReference>
<evidence type="ECO:0000256" key="1">
    <source>
        <dbReference type="ARBA" id="ARBA00004202"/>
    </source>
</evidence>
<keyword evidence="5" id="KW-0472">Membrane</keyword>
<dbReference type="PANTHER" id="PTHR13822">
    <property type="entry name" value="ATP SYNTHASE DELTA/EPSILON CHAIN"/>
    <property type="match status" value="1"/>
</dbReference>
<dbReference type="InterPro" id="IPR036771">
    <property type="entry name" value="ATPsynth_dsu/esu_N"/>
</dbReference>
<dbReference type="NCBIfam" id="TIGR01216">
    <property type="entry name" value="ATP_synt_epsi"/>
    <property type="match status" value="1"/>
</dbReference>
<gene>
    <name evidence="10" type="ORF">PU560_17525</name>
</gene>
<evidence type="ECO:0000256" key="4">
    <source>
        <dbReference type="ARBA" id="ARBA00023065"/>
    </source>
</evidence>
<comment type="similarity">
    <text evidence="2 8">Belongs to the ATPase epsilon chain family.</text>
</comment>
<dbReference type="NCBIfam" id="NF009977">
    <property type="entry name" value="PRK13442.1"/>
    <property type="match status" value="1"/>
</dbReference>
<accession>A0ABT5U1R0</accession>
<organism evidence="10 11">
    <name type="scientific">Georgenia halotolerans</name>
    <dbReference type="NCBI Taxonomy" id="3028317"/>
    <lineage>
        <taxon>Bacteria</taxon>
        <taxon>Bacillati</taxon>
        <taxon>Actinomycetota</taxon>
        <taxon>Actinomycetes</taxon>
        <taxon>Micrococcales</taxon>
        <taxon>Bogoriellaceae</taxon>
        <taxon>Georgenia</taxon>
    </lineage>
</organism>
<comment type="subcellular location">
    <subcellularLocation>
        <location evidence="1">Cell membrane</location>
        <topology evidence="1">Peripheral membrane protein</topology>
    </subcellularLocation>
</comment>
<evidence type="ECO:0000313" key="11">
    <source>
        <dbReference type="Proteomes" id="UP001165561"/>
    </source>
</evidence>
<evidence type="ECO:0000256" key="6">
    <source>
        <dbReference type="ARBA" id="ARBA00023196"/>
    </source>
</evidence>
<evidence type="ECO:0000256" key="5">
    <source>
        <dbReference type="ARBA" id="ARBA00023136"/>
    </source>
</evidence>
<keyword evidence="7 8" id="KW-0066">ATP synthesis</keyword>
<dbReference type="SUPFAM" id="SSF51344">
    <property type="entry name" value="Epsilon subunit of F1F0-ATP synthase N-terminal domain"/>
    <property type="match status" value="1"/>
</dbReference>
<proteinExistence type="inferred from homology"/>
<dbReference type="PANTHER" id="PTHR13822:SF10">
    <property type="entry name" value="ATP SYNTHASE EPSILON CHAIN, CHLOROPLASTIC"/>
    <property type="match status" value="1"/>
</dbReference>
<dbReference type="InterPro" id="IPR020546">
    <property type="entry name" value="ATP_synth_F1_dsu/esu_N"/>
</dbReference>
<comment type="caution">
    <text evidence="10">The sequence shown here is derived from an EMBL/GenBank/DDBJ whole genome shotgun (WGS) entry which is preliminary data.</text>
</comment>
<evidence type="ECO:0000259" key="9">
    <source>
        <dbReference type="Pfam" id="PF02823"/>
    </source>
</evidence>
<evidence type="ECO:0000256" key="8">
    <source>
        <dbReference type="RuleBase" id="RU003656"/>
    </source>
</evidence>
<reference evidence="10" key="1">
    <citation type="submission" date="2023-02" db="EMBL/GenBank/DDBJ databases">
        <title>Georgenia sp.10Sc9-8, isolated from a soil sample collected from the Taklamakan desert.</title>
        <authorList>
            <person name="Liu S."/>
        </authorList>
    </citation>
    <scope>NUCLEOTIDE SEQUENCE</scope>
    <source>
        <strain evidence="10">10Sc9-8</strain>
    </source>
</reference>
<keyword evidence="11" id="KW-1185">Reference proteome</keyword>
<evidence type="ECO:0000256" key="2">
    <source>
        <dbReference type="ARBA" id="ARBA00005712"/>
    </source>
</evidence>
<feature type="domain" description="ATP synthase F1 complex delta/epsilon subunit N-terminal" evidence="9">
    <location>
        <begin position="1"/>
        <end position="78"/>
    </location>
</feature>
<dbReference type="InterPro" id="IPR001469">
    <property type="entry name" value="ATP_synth_F1_dsu/esu"/>
</dbReference>
<dbReference type="CDD" id="cd12152">
    <property type="entry name" value="F1-ATPase_delta"/>
    <property type="match status" value="1"/>
</dbReference>
<dbReference type="Proteomes" id="UP001165561">
    <property type="component" value="Unassembled WGS sequence"/>
</dbReference>
<evidence type="ECO:0000313" key="10">
    <source>
        <dbReference type="EMBL" id="MDD9208247.1"/>
    </source>
</evidence>
<evidence type="ECO:0000256" key="3">
    <source>
        <dbReference type="ARBA" id="ARBA00022448"/>
    </source>
</evidence>
<sequence>MQVKVVSTTEVLWTGEATTVSVPSVEGDIGILTGRQPVLAVLKAGTVRITPTSGQRVTLPVQQGFVSVDEDAVTVVLDNTEDGQPLLPQQ</sequence>
<dbReference type="EMBL" id="JARACI010001203">
    <property type="protein sequence ID" value="MDD9208247.1"/>
    <property type="molecule type" value="Genomic_DNA"/>
</dbReference>
<keyword evidence="6 8" id="KW-0139">CF(1)</keyword>
<protein>
    <submittedName>
        <fullName evidence="10">F0F1 ATP synthase subunit epsilon</fullName>
    </submittedName>
</protein>
<keyword evidence="4 8" id="KW-0406">Ion transport</keyword>
<evidence type="ECO:0000256" key="7">
    <source>
        <dbReference type="ARBA" id="ARBA00023310"/>
    </source>
</evidence>
<dbReference type="Gene3D" id="2.60.15.10">
    <property type="entry name" value="F0F1 ATP synthase delta/epsilon subunit, N-terminal"/>
    <property type="match status" value="1"/>
</dbReference>
<keyword evidence="3 8" id="KW-0813">Transport</keyword>
<comment type="subunit">
    <text evidence="8">F-type ATPases have 2 components, CF(1) - the catalytic core - and CF(0) - the membrane proton channel. CF(1) has five subunits: alpha(3), beta(3), gamma(1), delta(1), epsilon(1). CF(0) has three main subunits: a, b and c.</text>
</comment>
<name>A0ABT5U1R0_9MICO</name>